<protein>
    <recommendedName>
        <fullName evidence="1">HTH luxR-type domain-containing protein</fullName>
    </recommendedName>
</protein>
<comment type="caution">
    <text evidence="2">The sequence shown here is derived from an EMBL/GenBank/DDBJ whole genome shotgun (WGS) entry which is preliminary data.</text>
</comment>
<dbReference type="InterPro" id="IPR016032">
    <property type="entry name" value="Sig_transdc_resp-reg_C-effctor"/>
</dbReference>
<proteinExistence type="predicted"/>
<dbReference type="PROSITE" id="PS50043">
    <property type="entry name" value="HTH_LUXR_2"/>
    <property type="match status" value="1"/>
</dbReference>
<feature type="domain" description="HTH luxR-type" evidence="1">
    <location>
        <begin position="1"/>
        <end position="35"/>
    </location>
</feature>
<reference evidence="2" key="1">
    <citation type="submission" date="2019-08" db="EMBL/GenBank/DDBJ databases">
        <authorList>
            <person name="Kucharzyk K."/>
            <person name="Murdoch R.W."/>
            <person name="Higgins S."/>
            <person name="Loffler F."/>
        </authorList>
    </citation>
    <scope>NUCLEOTIDE SEQUENCE</scope>
</reference>
<dbReference type="GO" id="GO:0006355">
    <property type="term" value="P:regulation of DNA-templated transcription"/>
    <property type="evidence" value="ECO:0007669"/>
    <property type="project" value="InterPro"/>
</dbReference>
<evidence type="ECO:0000313" key="2">
    <source>
        <dbReference type="EMBL" id="MPN61231.1"/>
    </source>
</evidence>
<dbReference type="GO" id="GO:0003677">
    <property type="term" value="F:DNA binding"/>
    <property type="evidence" value="ECO:0007669"/>
    <property type="project" value="InterPro"/>
</dbReference>
<gene>
    <name evidence="2" type="ORF">SDC9_208965</name>
</gene>
<dbReference type="EMBL" id="VSSQ01137541">
    <property type="protein sequence ID" value="MPN61231.1"/>
    <property type="molecule type" value="Genomic_DNA"/>
</dbReference>
<organism evidence="2">
    <name type="scientific">bioreactor metagenome</name>
    <dbReference type="NCBI Taxonomy" id="1076179"/>
    <lineage>
        <taxon>unclassified sequences</taxon>
        <taxon>metagenomes</taxon>
        <taxon>ecological metagenomes</taxon>
    </lineage>
</organism>
<dbReference type="InterPro" id="IPR036388">
    <property type="entry name" value="WH-like_DNA-bd_sf"/>
</dbReference>
<accession>A0A645JC45</accession>
<dbReference type="AlphaFoldDB" id="A0A645JC45"/>
<dbReference type="Gene3D" id="1.10.10.10">
    <property type="entry name" value="Winged helix-like DNA-binding domain superfamily/Winged helix DNA-binding domain"/>
    <property type="match status" value="1"/>
</dbReference>
<sequence length="37" mass="4275">MCIGYETVKSYRKNIMTKLEVPNTAALIKYAVERKIV</sequence>
<dbReference type="SUPFAM" id="SSF46894">
    <property type="entry name" value="C-terminal effector domain of the bipartite response regulators"/>
    <property type="match status" value="1"/>
</dbReference>
<dbReference type="InterPro" id="IPR000792">
    <property type="entry name" value="Tscrpt_reg_LuxR_C"/>
</dbReference>
<name>A0A645JC45_9ZZZZ</name>
<dbReference type="Pfam" id="PF00196">
    <property type="entry name" value="GerE"/>
    <property type="match status" value="1"/>
</dbReference>
<evidence type="ECO:0000259" key="1">
    <source>
        <dbReference type="PROSITE" id="PS50043"/>
    </source>
</evidence>